<dbReference type="GO" id="GO:0003677">
    <property type="term" value="F:DNA binding"/>
    <property type="evidence" value="ECO:0007669"/>
    <property type="project" value="UniProtKB-KW"/>
</dbReference>
<dbReference type="GO" id="GO:0045892">
    <property type="term" value="P:negative regulation of DNA-templated transcription"/>
    <property type="evidence" value="ECO:0007669"/>
    <property type="project" value="TreeGrafter"/>
</dbReference>
<accession>A0A1H1FHH9</accession>
<name>A0A1H1FHH9_9ACTN</name>
<dbReference type="PRINTS" id="PR00035">
    <property type="entry name" value="HTHGNTR"/>
</dbReference>
<dbReference type="GO" id="GO:0003700">
    <property type="term" value="F:DNA-binding transcription factor activity"/>
    <property type="evidence" value="ECO:0007669"/>
    <property type="project" value="InterPro"/>
</dbReference>
<dbReference type="PANTHER" id="PTHR44846">
    <property type="entry name" value="MANNOSYL-D-GLYCERATE TRANSPORT/METABOLISM SYSTEM REPRESSOR MNGR-RELATED"/>
    <property type="match status" value="1"/>
</dbReference>
<dbReference type="SMART" id="SM00345">
    <property type="entry name" value="HTH_GNTR"/>
    <property type="match status" value="2"/>
</dbReference>
<evidence type="ECO:0000313" key="5">
    <source>
        <dbReference type="EMBL" id="SDR00482.1"/>
    </source>
</evidence>
<keyword evidence="2" id="KW-0238">DNA-binding</keyword>
<sequence length="169" mass="18694">MNVIDRDGPIPVYKQIASVIREKITRGDLKPGEAVPSEAELSLQYGIARATARRVARELREQGLVYTVQGGGTFVGEPGVPPPTDQTPVYRRIAAEIIDLIKRGDIPPNRAIPSEKKLMEKHGVAKATARQAVAYLREQGWVFTVPYRGTYVTQPENWPRTEGSGDDRS</sequence>
<keyword evidence="6" id="KW-1185">Reference proteome</keyword>
<gene>
    <name evidence="5" type="ORF">SAMN04489764_2996</name>
</gene>
<feature type="domain" description="HTH gntR-type" evidence="4">
    <location>
        <begin position="10"/>
        <end position="78"/>
    </location>
</feature>
<keyword evidence="1" id="KW-0805">Transcription regulation</keyword>
<dbReference type="PROSITE" id="PS50949">
    <property type="entry name" value="HTH_GNTR"/>
    <property type="match status" value="2"/>
</dbReference>
<dbReference type="RefSeq" id="WP_242659303.1">
    <property type="nucleotide sequence ID" value="NZ_FNKK01000002.1"/>
</dbReference>
<proteinExistence type="predicted"/>
<dbReference type="STRING" id="35622.SAMN04489764_2996"/>
<evidence type="ECO:0000259" key="4">
    <source>
        <dbReference type="PROSITE" id="PS50949"/>
    </source>
</evidence>
<evidence type="ECO:0000256" key="3">
    <source>
        <dbReference type="ARBA" id="ARBA00023163"/>
    </source>
</evidence>
<dbReference type="Gene3D" id="1.10.10.10">
    <property type="entry name" value="Winged helix-like DNA-binding domain superfamily/Winged helix DNA-binding domain"/>
    <property type="match status" value="2"/>
</dbReference>
<dbReference type="PANTHER" id="PTHR44846:SF1">
    <property type="entry name" value="MANNOSYL-D-GLYCERATE TRANSPORT_METABOLISM SYSTEM REPRESSOR MNGR-RELATED"/>
    <property type="match status" value="1"/>
</dbReference>
<dbReference type="InterPro" id="IPR036390">
    <property type="entry name" value="WH_DNA-bd_sf"/>
</dbReference>
<feature type="domain" description="HTH gntR-type" evidence="4">
    <location>
        <begin position="87"/>
        <end position="155"/>
    </location>
</feature>
<dbReference type="EMBL" id="FNKK01000002">
    <property type="protein sequence ID" value="SDR00482.1"/>
    <property type="molecule type" value="Genomic_DNA"/>
</dbReference>
<evidence type="ECO:0000256" key="2">
    <source>
        <dbReference type="ARBA" id="ARBA00023125"/>
    </source>
</evidence>
<protein>
    <submittedName>
        <fullName evidence="5">Regulatory protein, gntR family</fullName>
    </submittedName>
</protein>
<dbReference type="InterPro" id="IPR000524">
    <property type="entry name" value="Tscrpt_reg_HTH_GntR"/>
</dbReference>
<dbReference type="Pfam" id="PF00392">
    <property type="entry name" value="GntR"/>
    <property type="match status" value="2"/>
</dbReference>
<evidence type="ECO:0000256" key="1">
    <source>
        <dbReference type="ARBA" id="ARBA00023015"/>
    </source>
</evidence>
<organism evidence="5 6">
    <name type="scientific">Thermostaphylospora chromogena</name>
    <dbReference type="NCBI Taxonomy" id="35622"/>
    <lineage>
        <taxon>Bacteria</taxon>
        <taxon>Bacillati</taxon>
        <taxon>Actinomycetota</taxon>
        <taxon>Actinomycetes</taxon>
        <taxon>Streptosporangiales</taxon>
        <taxon>Thermomonosporaceae</taxon>
        <taxon>Thermostaphylospora</taxon>
    </lineage>
</organism>
<keyword evidence="3" id="KW-0804">Transcription</keyword>
<evidence type="ECO:0000313" key="6">
    <source>
        <dbReference type="Proteomes" id="UP000217103"/>
    </source>
</evidence>
<dbReference type="Proteomes" id="UP000217103">
    <property type="component" value="Unassembled WGS sequence"/>
</dbReference>
<dbReference type="AlphaFoldDB" id="A0A1H1FHH9"/>
<dbReference type="InterPro" id="IPR036388">
    <property type="entry name" value="WH-like_DNA-bd_sf"/>
</dbReference>
<dbReference type="InterPro" id="IPR050679">
    <property type="entry name" value="Bact_HTH_transcr_reg"/>
</dbReference>
<dbReference type="SUPFAM" id="SSF46785">
    <property type="entry name" value="Winged helix' DNA-binding domain"/>
    <property type="match status" value="2"/>
</dbReference>
<dbReference type="CDD" id="cd07377">
    <property type="entry name" value="WHTH_GntR"/>
    <property type="match status" value="2"/>
</dbReference>
<reference evidence="5 6" key="1">
    <citation type="submission" date="2016-10" db="EMBL/GenBank/DDBJ databases">
        <authorList>
            <person name="de Groot N.N."/>
        </authorList>
    </citation>
    <scope>NUCLEOTIDE SEQUENCE [LARGE SCALE GENOMIC DNA]</scope>
    <source>
        <strain evidence="5 6">DSM 43794</strain>
    </source>
</reference>